<evidence type="ECO:0000313" key="2">
    <source>
        <dbReference type="EMBL" id="MBW61841.1"/>
    </source>
</evidence>
<name>A0A2M4C9N8_9DIPT</name>
<proteinExistence type="predicted"/>
<accession>A0A2M4C9N8</accession>
<protein>
    <submittedName>
        <fullName evidence="2">Putative secreted protein</fullName>
    </submittedName>
</protein>
<keyword evidence="1" id="KW-0732">Signal</keyword>
<dbReference type="AlphaFoldDB" id="A0A2M4C9N8"/>
<feature type="signal peptide" evidence="1">
    <location>
        <begin position="1"/>
        <end position="25"/>
    </location>
</feature>
<organism evidence="2">
    <name type="scientific">Anopheles marajoara</name>
    <dbReference type="NCBI Taxonomy" id="58244"/>
    <lineage>
        <taxon>Eukaryota</taxon>
        <taxon>Metazoa</taxon>
        <taxon>Ecdysozoa</taxon>
        <taxon>Arthropoda</taxon>
        <taxon>Hexapoda</taxon>
        <taxon>Insecta</taxon>
        <taxon>Pterygota</taxon>
        <taxon>Neoptera</taxon>
        <taxon>Endopterygota</taxon>
        <taxon>Diptera</taxon>
        <taxon>Nematocera</taxon>
        <taxon>Culicoidea</taxon>
        <taxon>Culicidae</taxon>
        <taxon>Anophelinae</taxon>
        <taxon>Anopheles</taxon>
    </lineage>
</organism>
<sequence>MAVFLRLLLVVQLFLALCDPAPTIGSPLLLSGISKKLQTPQRHRLKLTQGYVDLYGKLLTENTTSFHHLPPFPATFPKIFSQKPIGRCPRFAYKKE</sequence>
<reference evidence="2" key="1">
    <citation type="submission" date="2018-01" db="EMBL/GenBank/DDBJ databases">
        <title>An insight into the sialome of Amazonian anophelines.</title>
        <authorList>
            <person name="Ribeiro J.M."/>
            <person name="Scarpassa V."/>
            <person name="Calvo E."/>
        </authorList>
    </citation>
    <scope>NUCLEOTIDE SEQUENCE</scope>
    <source>
        <tissue evidence="2">Salivary glands</tissue>
    </source>
</reference>
<feature type="chain" id="PRO_5014701658" evidence="1">
    <location>
        <begin position="26"/>
        <end position="96"/>
    </location>
</feature>
<dbReference type="EMBL" id="GGFJ01012700">
    <property type="protein sequence ID" value="MBW61841.1"/>
    <property type="molecule type" value="Transcribed_RNA"/>
</dbReference>
<evidence type="ECO:0000256" key="1">
    <source>
        <dbReference type="SAM" id="SignalP"/>
    </source>
</evidence>